<dbReference type="SUPFAM" id="SSF52058">
    <property type="entry name" value="L domain-like"/>
    <property type="match status" value="1"/>
</dbReference>
<dbReference type="PANTHER" id="PTHR34709:SF75">
    <property type="entry name" value="FBD DOMAIN-CONTAINING PROTEIN"/>
    <property type="match status" value="1"/>
</dbReference>
<dbReference type="InterPro" id="IPR055312">
    <property type="entry name" value="FBL15-like"/>
</dbReference>
<feature type="region of interest" description="Disordered" evidence="1">
    <location>
        <begin position="1"/>
        <end position="31"/>
    </location>
</feature>
<evidence type="ECO:0000259" key="2">
    <source>
        <dbReference type="Pfam" id="PF00646"/>
    </source>
</evidence>
<name>A0A5J9U5U5_9POAL</name>
<sequence>MELRSGRHLDLPLPGRPHRLEASGGDGVGDQEDRISSLPDDLLLDILSCLGCASEAARTSVLAKRWRGLWTRLPKLTFGDDVPLLSLEGLLAQVTRPALNLISIDACADDRVCPVYISSILRAAERLAPKHVIVSLSLFEIYDNVELPCLDRTTTLDLHLPHIILTPPPAGEFTALQSLRLKTWSIELGSLLPMCPSLRSLSLLCWNSDVLIVHSTTLEKLDVNCSNSSYKLNNEIRNIDIITPQLKEASLSITRGEEFIMSFSAPVVERFNWICANQHEVGLRNMHLDCLCYNYLTHGIDRLSLDICYEVSCPLDCPCDQHTNWRNESIALTELEVVTIRGLKGKDDEADFLKVLFRCATVLKSMKVCVAAGGYDKVFGICEQYPHVKCDISVRKPRRWHRRTSPSSFKKKKNLTIILKIYVDVHDEAVELPCFDHHTTSLTLHLSEIKLAPPPAGEFTALQSLILGACRIEPGALLPMCPTLRSLTFDDYSYSGVLNVHLTSLEELVVYCSLSSGIHHIDISTPLLKEATLNVARVKDFNMSFWAPWLRKLTGTAIMTTQNLGFNICTSRDWATT</sequence>
<dbReference type="SUPFAM" id="SSF81383">
    <property type="entry name" value="F-box domain"/>
    <property type="match status" value="1"/>
</dbReference>
<dbReference type="InterPro" id="IPR036047">
    <property type="entry name" value="F-box-like_dom_sf"/>
</dbReference>
<organism evidence="3 4">
    <name type="scientific">Eragrostis curvula</name>
    <name type="common">weeping love grass</name>
    <dbReference type="NCBI Taxonomy" id="38414"/>
    <lineage>
        <taxon>Eukaryota</taxon>
        <taxon>Viridiplantae</taxon>
        <taxon>Streptophyta</taxon>
        <taxon>Embryophyta</taxon>
        <taxon>Tracheophyta</taxon>
        <taxon>Spermatophyta</taxon>
        <taxon>Magnoliopsida</taxon>
        <taxon>Liliopsida</taxon>
        <taxon>Poales</taxon>
        <taxon>Poaceae</taxon>
        <taxon>PACMAD clade</taxon>
        <taxon>Chloridoideae</taxon>
        <taxon>Eragrostideae</taxon>
        <taxon>Eragrostidinae</taxon>
        <taxon>Eragrostis</taxon>
    </lineage>
</organism>
<keyword evidence="4" id="KW-1185">Reference proteome</keyword>
<dbReference type="Proteomes" id="UP000324897">
    <property type="component" value="Chromosome 7"/>
</dbReference>
<evidence type="ECO:0000313" key="4">
    <source>
        <dbReference type="Proteomes" id="UP000324897"/>
    </source>
</evidence>
<dbReference type="Pfam" id="PF00646">
    <property type="entry name" value="F-box"/>
    <property type="match status" value="1"/>
</dbReference>
<accession>A0A5J9U5U5</accession>
<feature type="domain" description="F-box" evidence="2">
    <location>
        <begin position="35"/>
        <end position="75"/>
    </location>
</feature>
<evidence type="ECO:0000313" key="3">
    <source>
        <dbReference type="EMBL" id="TVU18946.1"/>
    </source>
</evidence>
<dbReference type="AlphaFoldDB" id="A0A5J9U5U5"/>
<dbReference type="EMBL" id="RWGY01000029">
    <property type="protein sequence ID" value="TVU18946.1"/>
    <property type="molecule type" value="Genomic_DNA"/>
</dbReference>
<dbReference type="Gramene" id="TVU18946">
    <property type="protein sequence ID" value="TVU18946"/>
    <property type="gene ID" value="EJB05_35068"/>
</dbReference>
<proteinExistence type="predicted"/>
<gene>
    <name evidence="3" type="ORF">EJB05_35068</name>
</gene>
<dbReference type="InterPro" id="IPR001810">
    <property type="entry name" value="F-box_dom"/>
</dbReference>
<dbReference type="OrthoDB" id="649076at2759"/>
<dbReference type="PANTHER" id="PTHR34709">
    <property type="entry name" value="OS10G0396666 PROTEIN"/>
    <property type="match status" value="1"/>
</dbReference>
<comment type="caution">
    <text evidence="3">The sequence shown here is derived from an EMBL/GenBank/DDBJ whole genome shotgun (WGS) entry which is preliminary data.</text>
</comment>
<reference evidence="3 4" key="1">
    <citation type="journal article" date="2019" name="Sci. Rep.">
        <title>A high-quality genome of Eragrostis curvula grass provides insights into Poaceae evolution and supports new strategies to enhance forage quality.</title>
        <authorList>
            <person name="Carballo J."/>
            <person name="Santos B.A.C.M."/>
            <person name="Zappacosta D."/>
            <person name="Garbus I."/>
            <person name="Selva J.P."/>
            <person name="Gallo C.A."/>
            <person name="Diaz A."/>
            <person name="Albertini E."/>
            <person name="Caccamo M."/>
            <person name="Echenique V."/>
        </authorList>
    </citation>
    <scope>NUCLEOTIDE SEQUENCE [LARGE SCALE GENOMIC DNA]</scope>
    <source>
        <strain evidence="4">cv. Victoria</strain>
        <tissue evidence="3">Leaf</tissue>
    </source>
</reference>
<protein>
    <recommendedName>
        <fullName evidence="2">F-box domain-containing protein</fullName>
    </recommendedName>
</protein>
<feature type="compositionally biased region" description="Basic and acidic residues" evidence="1">
    <location>
        <begin position="1"/>
        <end position="10"/>
    </location>
</feature>
<evidence type="ECO:0000256" key="1">
    <source>
        <dbReference type="SAM" id="MobiDB-lite"/>
    </source>
</evidence>
<feature type="non-terminal residue" evidence="3">
    <location>
        <position position="1"/>
    </location>
</feature>